<dbReference type="InParanoid" id="D8LBD6"/>
<dbReference type="Pfam" id="PF00400">
    <property type="entry name" value="WD40"/>
    <property type="match status" value="7"/>
</dbReference>
<dbReference type="OMA" id="IWDIRPY"/>
<protein>
    <submittedName>
        <fullName evidence="6">Uncharacterized protein</fullName>
    </submittedName>
</protein>
<feature type="repeat" description="WD" evidence="5">
    <location>
        <begin position="98"/>
        <end position="139"/>
    </location>
</feature>
<dbReference type="Gene3D" id="2.130.10.10">
    <property type="entry name" value="YVTN repeat-like/Quinoprotein amine dehydrogenase"/>
    <property type="match status" value="1"/>
</dbReference>
<keyword evidence="3" id="KW-0677">Repeat</keyword>
<dbReference type="OrthoDB" id="1068471at2759"/>
<feature type="repeat" description="WD" evidence="5">
    <location>
        <begin position="140"/>
        <end position="181"/>
    </location>
</feature>
<keyword evidence="7" id="KW-1185">Reference proteome</keyword>
<feature type="repeat" description="WD" evidence="5">
    <location>
        <begin position="223"/>
        <end position="257"/>
    </location>
</feature>
<accession>D8LBD6</accession>
<evidence type="ECO:0000256" key="1">
    <source>
        <dbReference type="ARBA" id="ARBA00022574"/>
    </source>
</evidence>
<dbReference type="GO" id="GO:0071013">
    <property type="term" value="C:catalytic step 2 spliceosome"/>
    <property type="evidence" value="ECO:0007669"/>
    <property type="project" value="TreeGrafter"/>
</dbReference>
<keyword evidence="2" id="KW-0507">mRNA processing</keyword>
<organism evidence="6 7">
    <name type="scientific">Ectocarpus siliculosus</name>
    <name type="common">Brown alga</name>
    <name type="synonym">Conferva siliculosa</name>
    <dbReference type="NCBI Taxonomy" id="2880"/>
    <lineage>
        <taxon>Eukaryota</taxon>
        <taxon>Sar</taxon>
        <taxon>Stramenopiles</taxon>
        <taxon>Ochrophyta</taxon>
        <taxon>PX clade</taxon>
        <taxon>Phaeophyceae</taxon>
        <taxon>Ectocarpales</taxon>
        <taxon>Ectocarpaceae</taxon>
        <taxon>Ectocarpus</taxon>
    </lineage>
</organism>
<dbReference type="SUPFAM" id="SSF50978">
    <property type="entry name" value="WD40 repeat-like"/>
    <property type="match status" value="1"/>
</dbReference>
<dbReference type="InterPro" id="IPR001680">
    <property type="entry name" value="WD40_rpt"/>
</dbReference>
<gene>
    <name evidence="6" type="ORF">Esi_0000_0393</name>
</gene>
<dbReference type="AlphaFoldDB" id="D8LBD6"/>
<sequence length="350" mass="38274">MAEVEDRIVISKRKGDGEDGGQEKRLRVETQAALAIVEKQNIARSSTLLAPTMLLTGHQAAVYTLKFDPTGLQLASAGADRAIFLWDTRGECANYNVLRGHKNAILDLHWSPNSPTIITASADKTLGYWDANAGKRKKTFKGHSGVVNSCSISRTGNLMASASDDGFVKLWDPRVRRSVAEFMNQYQVTAVCLSRDDQQVMSGGIDNEIKVFDVRKLDIAYTMTGHTDTVTGLALSPDGNHLLSNSMDNSVIMWDVRPFANQNRLEKTFHGIKHGGEKNLLKCAWSPDGEMVSAGSSDQAVHIWDEPSTQELYFLPGHTGSVNEMTFHPTESIIGSCGSDKNIYLGEIGA</sequence>
<dbReference type="eggNOG" id="KOG0265">
    <property type="taxonomic scope" value="Eukaryota"/>
</dbReference>
<name>D8LBD6_ECTSI</name>
<dbReference type="STRING" id="2880.D8LBD6"/>
<reference evidence="6 7" key="1">
    <citation type="journal article" date="2010" name="Nature">
        <title>The Ectocarpus genome and the independent evolution of multicellularity in brown algae.</title>
        <authorList>
            <person name="Cock J.M."/>
            <person name="Sterck L."/>
            <person name="Rouze P."/>
            <person name="Scornet D."/>
            <person name="Allen A.E."/>
            <person name="Amoutzias G."/>
            <person name="Anthouard V."/>
            <person name="Artiguenave F."/>
            <person name="Aury J.M."/>
            <person name="Badger J.H."/>
            <person name="Beszteri B."/>
            <person name="Billiau K."/>
            <person name="Bonnet E."/>
            <person name="Bothwell J.H."/>
            <person name="Bowler C."/>
            <person name="Boyen C."/>
            <person name="Brownlee C."/>
            <person name="Carrano C.J."/>
            <person name="Charrier B."/>
            <person name="Cho G.Y."/>
            <person name="Coelho S.M."/>
            <person name="Collen J."/>
            <person name="Corre E."/>
            <person name="Da Silva C."/>
            <person name="Delage L."/>
            <person name="Delaroque N."/>
            <person name="Dittami S.M."/>
            <person name="Doulbeau S."/>
            <person name="Elias M."/>
            <person name="Farnham G."/>
            <person name="Gachon C.M."/>
            <person name="Gschloessl B."/>
            <person name="Heesch S."/>
            <person name="Jabbari K."/>
            <person name="Jubin C."/>
            <person name="Kawai H."/>
            <person name="Kimura K."/>
            <person name="Kloareg B."/>
            <person name="Kupper F.C."/>
            <person name="Lang D."/>
            <person name="Le Bail A."/>
            <person name="Leblanc C."/>
            <person name="Lerouge P."/>
            <person name="Lohr M."/>
            <person name="Lopez P.J."/>
            <person name="Martens C."/>
            <person name="Maumus F."/>
            <person name="Michel G."/>
            <person name="Miranda-Saavedra D."/>
            <person name="Morales J."/>
            <person name="Moreau H."/>
            <person name="Motomura T."/>
            <person name="Nagasato C."/>
            <person name="Napoli C.A."/>
            <person name="Nelson D.R."/>
            <person name="Nyvall-Collen P."/>
            <person name="Peters A.F."/>
            <person name="Pommier C."/>
            <person name="Potin P."/>
            <person name="Poulain J."/>
            <person name="Quesneville H."/>
            <person name="Read B."/>
            <person name="Rensing S.A."/>
            <person name="Ritter A."/>
            <person name="Rousvoal S."/>
            <person name="Samanta M."/>
            <person name="Samson G."/>
            <person name="Schroeder D.C."/>
            <person name="Segurens B."/>
            <person name="Strittmatter M."/>
            <person name="Tonon T."/>
            <person name="Tregear J.W."/>
            <person name="Valentin K."/>
            <person name="von Dassow P."/>
            <person name="Yamagishi T."/>
            <person name="Van de Peer Y."/>
            <person name="Wincker P."/>
        </authorList>
    </citation>
    <scope>NUCLEOTIDE SEQUENCE [LARGE SCALE GENOMIC DNA]</scope>
    <source>
        <strain evidence="7">Ec32 / CCAP1310/4</strain>
    </source>
</reference>
<dbReference type="PANTHER" id="PTHR44006:SF1">
    <property type="entry name" value="U5 SMALL NUCLEAR RIBONUCLEOPROTEIN 40 KDA PROTEIN"/>
    <property type="match status" value="1"/>
</dbReference>
<dbReference type="GO" id="GO:0008380">
    <property type="term" value="P:RNA splicing"/>
    <property type="evidence" value="ECO:0007669"/>
    <property type="project" value="UniProtKB-KW"/>
</dbReference>
<dbReference type="PANTHER" id="PTHR44006">
    <property type="entry name" value="U5 SMALL NUCLEAR RIBONUCLEOPROTEIN 40 KDA PROTEIN"/>
    <property type="match status" value="1"/>
</dbReference>
<dbReference type="PROSITE" id="PS50082">
    <property type="entry name" value="WD_REPEATS_2"/>
    <property type="match status" value="6"/>
</dbReference>
<dbReference type="InterPro" id="IPR020472">
    <property type="entry name" value="WD40_PAC1"/>
</dbReference>
<dbReference type="FunCoup" id="D8LBD6">
    <property type="interactions" value="646"/>
</dbReference>
<dbReference type="SMART" id="SM00320">
    <property type="entry name" value="WD40"/>
    <property type="match status" value="7"/>
</dbReference>
<feature type="repeat" description="WD" evidence="5">
    <location>
        <begin position="315"/>
        <end position="350"/>
    </location>
</feature>
<dbReference type="PRINTS" id="PR00320">
    <property type="entry name" value="GPROTEINBRPT"/>
</dbReference>
<dbReference type="CDD" id="cd00200">
    <property type="entry name" value="WD40"/>
    <property type="match status" value="1"/>
</dbReference>
<evidence type="ECO:0000313" key="6">
    <source>
        <dbReference type="EMBL" id="CBN76645.1"/>
    </source>
</evidence>
<feature type="repeat" description="WD" evidence="5">
    <location>
        <begin position="55"/>
        <end position="89"/>
    </location>
</feature>
<feature type="repeat" description="WD" evidence="5">
    <location>
        <begin position="273"/>
        <end position="314"/>
    </location>
</feature>
<evidence type="ECO:0000256" key="4">
    <source>
        <dbReference type="ARBA" id="ARBA00023187"/>
    </source>
</evidence>
<keyword evidence="1 5" id="KW-0853">WD repeat</keyword>
<dbReference type="InterPro" id="IPR036322">
    <property type="entry name" value="WD40_repeat_dom_sf"/>
</dbReference>
<proteinExistence type="predicted"/>
<dbReference type="GO" id="GO:0006397">
    <property type="term" value="P:mRNA processing"/>
    <property type="evidence" value="ECO:0007669"/>
    <property type="project" value="UniProtKB-KW"/>
</dbReference>
<evidence type="ECO:0000313" key="7">
    <source>
        <dbReference type="Proteomes" id="UP000002630"/>
    </source>
</evidence>
<dbReference type="Proteomes" id="UP000002630">
    <property type="component" value="Linkage Group LG01"/>
</dbReference>
<dbReference type="InterPro" id="IPR019775">
    <property type="entry name" value="WD40_repeat_CS"/>
</dbReference>
<dbReference type="InterPro" id="IPR052234">
    <property type="entry name" value="U5_snRNP_Component"/>
</dbReference>
<dbReference type="PROSITE" id="PS00678">
    <property type="entry name" value="WD_REPEATS_1"/>
    <property type="match status" value="1"/>
</dbReference>
<keyword evidence="4" id="KW-0508">mRNA splicing</keyword>
<evidence type="ECO:0000256" key="3">
    <source>
        <dbReference type="ARBA" id="ARBA00022737"/>
    </source>
</evidence>
<dbReference type="EMBL" id="FN649726">
    <property type="protein sequence ID" value="CBN76645.1"/>
    <property type="molecule type" value="Genomic_DNA"/>
</dbReference>
<dbReference type="EMBL" id="FN647682">
    <property type="protein sequence ID" value="CBN76645.1"/>
    <property type="molecule type" value="Genomic_DNA"/>
</dbReference>
<evidence type="ECO:0000256" key="2">
    <source>
        <dbReference type="ARBA" id="ARBA00022664"/>
    </source>
</evidence>
<dbReference type="GO" id="GO:0003723">
    <property type="term" value="F:RNA binding"/>
    <property type="evidence" value="ECO:0007669"/>
    <property type="project" value="TreeGrafter"/>
</dbReference>
<dbReference type="InterPro" id="IPR015943">
    <property type="entry name" value="WD40/YVTN_repeat-like_dom_sf"/>
</dbReference>
<dbReference type="PROSITE" id="PS50294">
    <property type="entry name" value="WD_REPEATS_REGION"/>
    <property type="match status" value="6"/>
</dbReference>
<evidence type="ECO:0000256" key="5">
    <source>
        <dbReference type="PROSITE-ProRule" id="PRU00221"/>
    </source>
</evidence>